<dbReference type="OrthoDB" id="10022108at2759"/>
<keyword evidence="2" id="KW-1185">Reference proteome</keyword>
<feature type="non-terminal residue" evidence="1">
    <location>
        <position position="274"/>
    </location>
</feature>
<dbReference type="Proteomes" id="UP000838756">
    <property type="component" value="Unassembled WGS sequence"/>
</dbReference>
<organism evidence="1 2">
    <name type="scientific">Pararge aegeria aegeria</name>
    <dbReference type="NCBI Taxonomy" id="348720"/>
    <lineage>
        <taxon>Eukaryota</taxon>
        <taxon>Metazoa</taxon>
        <taxon>Ecdysozoa</taxon>
        <taxon>Arthropoda</taxon>
        <taxon>Hexapoda</taxon>
        <taxon>Insecta</taxon>
        <taxon>Pterygota</taxon>
        <taxon>Neoptera</taxon>
        <taxon>Endopterygota</taxon>
        <taxon>Lepidoptera</taxon>
        <taxon>Glossata</taxon>
        <taxon>Ditrysia</taxon>
        <taxon>Papilionoidea</taxon>
        <taxon>Nymphalidae</taxon>
        <taxon>Satyrinae</taxon>
        <taxon>Satyrini</taxon>
        <taxon>Parargina</taxon>
        <taxon>Pararge</taxon>
    </lineage>
</organism>
<name>A0A8S4QT99_9NEOP</name>
<dbReference type="AlphaFoldDB" id="A0A8S4QT99"/>
<sequence length="274" mass="30100">MSPSTKAVAPRSTRSKKINLKLVDLSTRRQLFEQSSSSASFVDMALECPMEDLTSLAKRIYEEALNQLEQSGNIKATIKGTVTDCLYGLYSVVERYEACSPSPVVPTVSTDWSKELKTELEQQREIVAAARADMGAVRTAVNQLCVNLETNGVTYAAMAATTKSAPTLIPHPQSVHSLIISSADTQDTSEDVIGKIRNAVSAKTSGLRVDRLRKVRDQKVVLGCQTRDELAKVADRLRSGNRTLLIEEKENKDPLVILKNVLNYNTDEDILCAL</sequence>
<reference evidence="1" key="1">
    <citation type="submission" date="2022-03" db="EMBL/GenBank/DDBJ databases">
        <authorList>
            <person name="Lindestad O."/>
        </authorList>
    </citation>
    <scope>NUCLEOTIDE SEQUENCE</scope>
</reference>
<evidence type="ECO:0000313" key="2">
    <source>
        <dbReference type="Proteomes" id="UP000838756"/>
    </source>
</evidence>
<proteinExistence type="predicted"/>
<comment type="caution">
    <text evidence="1">The sequence shown here is derived from an EMBL/GenBank/DDBJ whole genome shotgun (WGS) entry which is preliminary data.</text>
</comment>
<accession>A0A8S4QT99</accession>
<dbReference type="EMBL" id="CAKXAJ010014678">
    <property type="protein sequence ID" value="CAH2216262.1"/>
    <property type="molecule type" value="Genomic_DNA"/>
</dbReference>
<gene>
    <name evidence="1" type="primary">jg27987</name>
    <name evidence="1" type="ORF">PAEG_LOCUS4313</name>
</gene>
<protein>
    <submittedName>
        <fullName evidence="1">Jg27987 protein</fullName>
    </submittedName>
</protein>
<evidence type="ECO:0000313" key="1">
    <source>
        <dbReference type="EMBL" id="CAH2216262.1"/>
    </source>
</evidence>